<gene>
    <name evidence="3" type="ORF">PGQ11_009936</name>
</gene>
<evidence type="ECO:0000259" key="2">
    <source>
        <dbReference type="PROSITE" id="PS50089"/>
    </source>
</evidence>
<feature type="domain" description="RING-type" evidence="2">
    <location>
        <begin position="42"/>
        <end position="119"/>
    </location>
</feature>
<keyword evidence="1" id="KW-0479">Metal-binding</keyword>
<dbReference type="EMBL" id="JAPCWZ010000006">
    <property type="protein sequence ID" value="KAK8859202.1"/>
    <property type="molecule type" value="Genomic_DNA"/>
</dbReference>
<name>A0ABR2I836_9PEZI</name>
<evidence type="ECO:0000256" key="1">
    <source>
        <dbReference type="PROSITE-ProRule" id="PRU00175"/>
    </source>
</evidence>
<accession>A0ABR2I836</accession>
<comment type="caution">
    <text evidence="3">The sequence shown here is derived from an EMBL/GenBank/DDBJ whole genome shotgun (WGS) entry which is preliminary data.</text>
</comment>
<dbReference type="SUPFAM" id="SSF57850">
    <property type="entry name" value="RING/U-box"/>
    <property type="match status" value="1"/>
</dbReference>
<dbReference type="InterPro" id="IPR001841">
    <property type="entry name" value="Znf_RING"/>
</dbReference>
<dbReference type="PROSITE" id="PS50089">
    <property type="entry name" value="ZF_RING_2"/>
    <property type="match status" value="1"/>
</dbReference>
<evidence type="ECO:0000313" key="4">
    <source>
        <dbReference type="Proteomes" id="UP001390339"/>
    </source>
</evidence>
<keyword evidence="1" id="KW-0863">Zinc-finger</keyword>
<proteinExistence type="predicted"/>
<organism evidence="3 4">
    <name type="scientific">Apiospora arundinis</name>
    <dbReference type="NCBI Taxonomy" id="335852"/>
    <lineage>
        <taxon>Eukaryota</taxon>
        <taxon>Fungi</taxon>
        <taxon>Dikarya</taxon>
        <taxon>Ascomycota</taxon>
        <taxon>Pezizomycotina</taxon>
        <taxon>Sordariomycetes</taxon>
        <taxon>Xylariomycetidae</taxon>
        <taxon>Amphisphaeriales</taxon>
        <taxon>Apiosporaceae</taxon>
        <taxon>Apiospora</taxon>
    </lineage>
</organism>
<protein>
    <recommendedName>
        <fullName evidence="2">RING-type domain-containing protein</fullName>
    </recommendedName>
</protein>
<dbReference type="Gene3D" id="3.30.40.10">
    <property type="entry name" value="Zinc/RING finger domain, C3HC4 (zinc finger)"/>
    <property type="match status" value="1"/>
</dbReference>
<evidence type="ECO:0000313" key="3">
    <source>
        <dbReference type="EMBL" id="KAK8859202.1"/>
    </source>
</evidence>
<dbReference type="Proteomes" id="UP001390339">
    <property type="component" value="Unassembled WGS sequence"/>
</dbReference>
<reference evidence="3 4" key="1">
    <citation type="journal article" date="2024" name="IMA Fungus">
        <title>Apiospora arundinis, a panoply of carbohydrate-active enzymes and secondary metabolites.</title>
        <authorList>
            <person name="Sorensen T."/>
            <person name="Petersen C."/>
            <person name="Muurmann A.T."/>
            <person name="Christiansen J.V."/>
            <person name="Brundto M.L."/>
            <person name="Overgaard C.K."/>
            <person name="Boysen A.T."/>
            <person name="Wollenberg R.D."/>
            <person name="Larsen T.O."/>
            <person name="Sorensen J.L."/>
            <person name="Nielsen K.L."/>
            <person name="Sondergaard T.E."/>
        </authorList>
    </citation>
    <scope>NUCLEOTIDE SEQUENCE [LARGE SCALE GENOMIC DNA]</scope>
    <source>
        <strain evidence="3 4">AAU 773</strain>
    </source>
</reference>
<keyword evidence="1" id="KW-0862">Zinc</keyword>
<sequence length="404" mass="46459">MALVNNTTNGAPSIIETNWILDVVRHLEKAGQPGQPMLECECVLCKFSILDISTKVWDFIRQELASDDRVDTKEEFYTKYDLEHTVFLRCGHVMGKACYDGYRNYMQGREGESLCPICRIDNSCDGCHMNHEVIQFEEDVPLVEWPLNLARHDPWSTFRSRVLLTTAEITPGTRRYCYVCIKIQLWSLWGELAFCFPTCPACEGDAAPGTDGYPAVHSAWRNATAANVDYWIRRQLARLADLVFPNTADIRFGASATLGRDPNLAIRRAEWVNQIMSERRFVDPMRRLVYRPCQQSVEQGEPAVAPLTRDELYNLKMLFFRVISDANSMYESGFFGWHRGIDDFRLPVIVKDPDQKRSEFIEYVRGDTFIQAVMNANPLVLNAWGFDLPRWQLRAIGENYNPVN</sequence>
<keyword evidence="4" id="KW-1185">Reference proteome</keyword>
<dbReference type="InterPro" id="IPR013083">
    <property type="entry name" value="Znf_RING/FYVE/PHD"/>
</dbReference>